<evidence type="ECO:0000313" key="3">
    <source>
        <dbReference type="Proteomes" id="UP000327013"/>
    </source>
</evidence>
<dbReference type="EMBL" id="VIBQ01000009">
    <property type="protein sequence ID" value="KAB8337305.1"/>
    <property type="molecule type" value="Genomic_DNA"/>
</dbReference>
<feature type="region of interest" description="Disordered" evidence="1">
    <location>
        <begin position="516"/>
        <end position="604"/>
    </location>
</feature>
<name>A0A5N6KQE6_9ROSI</name>
<proteinExistence type="predicted"/>
<comment type="caution">
    <text evidence="2">The sequence shown here is derived from an EMBL/GenBank/DDBJ whole genome shotgun (WGS) entry which is preliminary data.</text>
</comment>
<keyword evidence="3" id="KW-1185">Reference proteome</keyword>
<dbReference type="PANTHER" id="PTHR36587:SF2">
    <property type="entry name" value="EXPRESSION SITE-ASSOCIATED GENE 3 (ESAG3)-LIKE PROTEIN"/>
    <property type="match status" value="1"/>
</dbReference>
<accession>A0A5N6KQE6</accession>
<dbReference type="OrthoDB" id="422736at2759"/>
<dbReference type="CDD" id="cd22997">
    <property type="entry name" value="GT_LH"/>
    <property type="match status" value="1"/>
</dbReference>
<feature type="compositionally biased region" description="Basic and acidic residues" evidence="1">
    <location>
        <begin position="519"/>
        <end position="551"/>
    </location>
</feature>
<sequence length="604" mass="69141">MEASFLSSVIHHKRARLALVALGAFALILYLFSPSTQSHPNAHGPYAVSSSRERSPTSFHHIIPATRSNKNLCRLLLSGTALNFPSPVFINWGAKEDPDPYKVHMQKVNSILAYLDTFAPDRHDDLVFILDGYDIWLQLPPDVIIKRYYEIIDAGNERLRQRMGASVMEKHNIYQSIVFGPDKICWPENPKRFACWAVADSTLPRWAFGPETDSGKWRHLNRPRWLNSGTIIGPLGDVRDLFQATLDLISTNYTVDSDQFYFSNIFGIQEYARSKAAGDLPKDMMQYRWHIDGWGGEGHMEWIKLNEPYVVPENRTEYHVTIDYESKLFQTVAYYNNFLTWTQYDGDHSKDSAAQRFLHSGGALDEINPALPDDILSATPPFQIPGLDSTRDLNESVPAPPSHLKWSDLSLGMNIASQHIFAAIHFTPPKYWRDVWWNRMWFAPYAETIIRNAKPTFDEPYLTTRDGREWWPYVRDDSEDLPLGKARAGGGYADKGNWLGWDLLCGKHEDAVFHNTLQKGERPYPDYRPMPKTEEEIQREKEEEEARQREKEEEEKEAAEDQSSEEGGEDEEGDKAPVHTHKHPNRPQDGSGPAVWPPAAAEED</sequence>
<gene>
    <name evidence="2" type="ORF">FH972_021606</name>
</gene>
<dbReference type="AlphaFoldDB" id="A0A5N6KQE6"/>
<reference evidence="2 3" key="1">
    <citation type="submission" date="2019-06" db="EMBL/GenBank/DDBJ databases">
        <title>A chromosomal-level reference genome of Carpinus fangiana (Coryloideae, Betulaceae).</title>
        <authorList>
            <person name="Yang X."/>
            <person name="Wang Z."/>
            <person name="Zhang L."/>
            <person name="Hao G."/>
            <person name="Liu J."/>
            <person name="Yang Y."/>
        </authorList>
    </citation>
    <scope>NUCLEOTIDE SEQUENCE [LARGE SCALE GENOMIC DNA]</scope>
    <source>
        <strain evidence="2">Cfa_2016G</strain>
        <tissue evidence="2">Leaf</tissue>
    </source>
</reference>
<evidence type="ECO:0000313" key="2">
    <source>
        <dbReference type="EMBL" id="KAB8337305.1"/>
    </source>
</evidence>
<dbReference type="Proteomes" id="UP000327013">
    <property type="component" value="Unassembled WGS sequence"/>
</dbReference>
<protein>
    <submittedName>
        <fullName evidence="2">Uncharacterized protein</fullName>
    </submittedName>
</protein>
<feature type="compositionally biased region" description="Acidic residues" evidence="1">
    <location>
        <begin position="552"/>
        <end position="573"/>
    </location>
</feature>
<dbReference type="PANTHER" id="PTHR36587">
    <property type="entry name" value="EXPRESSION SITE-ASSOCIATED GENE 3 (ESAG3)-LIKE PROTEIN"/>
    <property type="match status" value="1"/>
</dbReference>
<evidence type="ECO:0000256" key="1">
    <source>
        <dbReference type="SAM" id="MobiDB-lite"/>
    </source>
</evidence>
<organism evidence="2 3">
    <name type="scientific">Carpinus fangiana</name>
    <dbReference type="NCBI Taxonomy" id="176857"/>
    <lineage>
        <taxon>Eukaryota</taxon>
        <taxon>Viridiplantae</taxon>
        <taxon>Streptophyta</taxon>
        <taxon>Embryophyta</taxon>
        <taxon>Tracheophyta</taxon>
        <taxon>Spermatophyta</taxon>
        <taxon>Magnoliopsida</taxon>
        <taxon>eudicotyledons</taxon>
        <taxon>Gunneridae</taxon>
        <taxon>Pentapetalae</taxon>
        <taxon>rosids</taxon>
        <taxon>fabids</taxon>
        <taxon>Fagales</taxon>
        <taxon>Betulaceae</taxon>
        <taxon>Carpinus</taxon>
    </lineage>
</organism>